<comment type="caution">
    <text evidence="1">The sequence shown here is derived from an EMBL/GenBank/DDBJ whole genome shotgun (WGS) entry which is preliminary data.</text>
</comment>
<organism evidence="1 2">
    <name type="scientific">Trichinella murrelli</name>
    <dbReference type="NCBI Taxonomy" id="144512"/>
    <lineage>
        <taxon>Eukaryota</taxon>
        <taxon>Metazoa</taxon>
        <taxon>Ecdysozoa</taxon>
        <taxon>Nematoda</taxon>
        <taxon>Enoplea</taxon>
        <taxon>Dorylaimia</taxon>
        <taxon>Trichinellida</taxon>
        <taxon>Trichinellidae</taxon>
        <taxon>Trichinella</taxon>
    </lineage>
</organism>
<evidence type="ECO:0000313" key="2">
    <source>
        <dbReference type="Proteomes" id="UP000055048"/>
    </source>
</evidence>
<accession>A0A0V0TGR6</accession>
<dbReference type="EMBL" id="JYDJ01000279">
    <property type="protein sequence ID" value="KRX38181.1"/>
    <property type="molecule type" value="Genomic_DNA"/>
</dbReference>
<keyword evidence="2" id="KW-1185">Reference proteome</keyword>
<reference evidence="1 2" key="1">
    <citation type="submission" date="2015-01" db="EMBL/GenBank/DDBJ databases">
        <title>Evolution of Trichinella species and genotypes.</title>
        <authorList>
            <person name="Korhonen P.K."/>
            <person name="Edoardo P."/>
            <person name="Giuseppe L.R."/>
            <person name="Gasser R.B."/>
        </authorList>
    </citation>
    <scope>NUCLEOTIDE SEQUENCE [LARGE SCALE GENOMIC DNA]</scope>
    <source>
        <strain evidence="1">ISS417</strain>
    </source>
</reference>
<dbReference type="AlphaFoldDB" id="A0A0V0TGR6"/>
<proteinExistence type="predicted"/>
<sequence length="76" mass="9026">MKCAVRFFERKFANDYLNIAYFTIKYSSCSILASIGRNSTLWYLIFLSEINMRFCMHSWKVFITGSIANSFLRFKI</sequence>
<gene>
    <name evidence="1" type="ORF">T05_1008</name>
</gene>
<evidence type="ECO:0000313" key="1">
    <source>
        <dbReference type="EMBL" id="KRX38181.1"/>
    </source>
</evidence>
<protein>
    <submittedName>
        <fullName evidence="1">Uncharacterized protein</fullName>
    </submittedName>
</protein>
<name>A0A0V0TGR6_9BILA</name>
<dbReference type="Proteomes" id="UP000055048">
    <property type="component" value="Unassembled WGS sequence"/>
</dbReference>